<evidence type="ECO:0000256" key="4">
    <source>
        <dbReference type="ARBA" id="ARBA00022989"/>
    </source>
</evidence>
<keyword evidence="5 6" id="KW-0472">Membrane</keyword>
<dbReference type="CDD" id="cd06173">
    <property type="entry name" value="MFS_MefA_like"/>
    <property type="match status" value="1"/>
</dbReference>
<feature type="transmembrane region" description="Helical" evidence="6">
    <location>
        <begin position="214"/>
        <end position="233"/>
    </location>
</feature>
<evidence type="ECO:0000256" key="2">
    <source>
        <dbReference type="ARBA" id="ARBA00022475"/>
    </source>
</evidence>
<feature type="transmembrane region" description="Helical" evidence="6">
    <location>
        <begin position="285"/>
        <end position="308"/>
    </location>
</feature>
<keyword evidence="2" id="KW-1003">Cell membrane</keyword>
<evidence type="ECO:0000313" key="7">
    <source>
        <dbReference type="EMBL" id="MBP2058715.1"/>
    </source>
</evidence>
<feature type="transmembrane region" description="Helical" evidence="6">
    <location>
        <begin position="68"/>
        <end position="88"/>
    </location>
</feature>
<dbReference type="RefSeq" id="WP_209687437.1">
    <property type="nucleotide sequence ID" value="NZ_JAGGLU010000013.1"/>
</dbReference>
<dbReference type="SUPFAM" id="SSF103473">
    <property type="entry name" value="MFS general substrate transporter"/>
    <property type="match status" value="1"/>
</dbReference>
<organism evidence="7 8">
    <name type="scientific">Lactobacillus colini</name>
    <dbReference type="NCBI Taxonomy" id="1819254"/>
    <lineage>
        <taxon>Bacteria</taxon>
        <taxon>Bacillati</taxon>
        <taxon>Bacillota</taxon>
        <taxon>Bacilli</taxon>
        <taxon>Lactobacillales</taxon>
        <taxon>Lactobacillaceae</taxon>
        <taxon>Lactobacillus</taxon>
    </lineage>
</organism>
<dbReference type="Pfam" id="PF07690">
    <property type="entry name" value="MFS_1"/>
    <property type="match status" value="1"/>
</dbReference>
<evidence type="ECO:0000256" key="6">
    <source>
        <dbReference type="SAM" id="Phobius"/>
    </source>
</evidence>
<name>A0ABS4MGA5_9LACO</name>
<feature type="transmembrane region" description="Helical" evidence="6">
    <location>
        <begin position="361"/>
        <end position="379"/>
    </location>
</feature>
<dbReference type="InterPro" id="IPR011701">
    <property type="entry name" value="MFS"/>
</dbReference>
<feature type="transmembrane region" description="Helical" evidence="6">
    <location>
        <begin position="36"/>
        <end position="56"/>
    </location>
</feature>
<evidence type="ECO:0000313" key="8">
    <source>
        <dbReference type="Proteomes" id="UP001519292"/>
    </source>
</evidence>
<reference evidence="7 8" key="1">
    <citation type="submission" date="2021-03" db="EMBL/GenBank/DDBJ databases">
        <title>Genomic Encyclopedia of Type Strains, Phase IV (KMG-IV): sequencing the most valuable type-strain genomes for metagenomic binning, comparative biology and taxonomic classification.</title>
        <authorList>
            <person name="Goeker M."/>
        </authorList>
    </citation>
    <scope>NUCLEOTIDE SEQUENCE [LARGE SCALE GENOMIC DNA]</scope>
    <source>
        <strain evidence="7 8">DSM 101872</strain>
    </source>
</reference>
<evidence type="ECO:0000256" key="1">
    <source>
        <dbReference type="ARBA" id="ARBA00004651"/>
    </source>
</evidence>
<dbReference type="Gene3D" id="1.20.1250.20">
    <property type="entry name" value="MFS general substrate transporter like domains"/>
    <property type="match status" value="1"/>
</dbReference>
<feature type="transmembrane region" description="Helical" evidence="6">
    <location>
        <begin position="131"/>
        <end position="156"/>
    </location>
</feature>
<dbReference type="InterPro" id="IPR036259">
    <property type="entry name" value="MFS_trans_sf"/>
</dbReference>
<feature type="transmembrane region" description="Helical" evidence="6">
    <location>
        <begin position="245"/>
        <end position="264"/>
    </location>
</feature>
<dbReference type="Proteomes" id="UP001519292">
    <property type="component" value="Unassembled WGS sequence"/>
</dbReference>
<dbReference type="PANTHER" id="PTHR23513">
    <property type="entry name" value="INTEGRAL MEMBRANE EFFLUX PROTEIN-RELATED"/>
    <property type="match status" value="1"/>
</dbReference>
<feature type="transmembrane region" description="Helical" evidence="6">
    <location>
        <begin position="94"/>
        <end position="111"/>
    </location>
</feature>
<comment type="caution">
    <text evidence="7">The sequence shown here is derived from an EMBL/GenBank/DDBJ whole genome shotgun (WGS) entry which is preliminary data.</text>
</comment>
<sequence length="387" mass="42410">MLNKGTYLFSRTFGIFANSLFSMTFIWWLQNGSHSSTLVGAAEGIFSLVAALSIFYGSVIDYLSFKKVSIYSVAIQTIILFLIFGTMSWFNKNYFLLIGLAVIISVSNNFFDPADRAILKDNVTSDEMTNLVSKVSIIDQGVNIAGTLVSGLLLSVFISQEIILFCGLISLLGYLLLVVSLKNVSSNSKEAKKANFKYIFKGYKFIRKNSFLNFYFWSSILYSFTTPAMVVLLPKVASDLHSNVLYSTFYACFIIGFIIGAIVASKLKPHAKVISITWMSSAIPLFVMLFSISNWIIFSISIFIFGILTSVHNILSESLIQIITVDTVLGRVLTTLKTSTSLGGPIGSVIAGILLDHSGEAAMIAGCAVLIFLSGLNIMRTKDIAVI</sequence>
<feature type="transmembrane region" description="Helical" evidence="6">
    <location>
        <begin position="162"/>
        <end position="181"/>
    </location>
</feature>
<gene>
    <name evidence="7" type="ORF">J2Z60_001904</name>
</gene>
<evidence type="ECO:0000256" key="3">
    <source>
        <dbReference type="ARBA" id="ARBA00022692"/>
    </source>
</evidence>
<protein>
    <submittedName>
        <fullName evidence="7">MFS family permease</fullName>
    </submittedName>
</protein>
<evidence type="ECO:0000256" key="5">
    <source>
        <dbReference type="ARBA" id="ARBA00023136"/>
    </source>
</evidence>
<feature type="transmembrane region" description="Helical" evidence="6">
    <location>
        <begin position="12"/>
        <end position="30"/>
    </location>
</feature>
<dbReference type="PANTHER" id="PTHR23513:SF6">
    <property type="entry name" value="MAJOR FACILITATOR SUPERFAMILY ASSOCIATED DOMAIN-CONTAINING PROTEIN"/>
    <property type="match status" value="1"/>
</dbReference>
<keyword evidence="8" id="KW-1185">Reference proteome</keyword>
<keyword evidence="4 6" id="KW-1133">Transmembrane helix</keyword>
<comment type="subcellular location">
    <subcellularLocation>
        <location evidence="1">Cell membrane</location>
        <topology evidence="1">Multi-pass membrane protein</topology>
    </subcellularLocation>
</comment>
<keyword evidence="3 6" id="KW-0812">Transmembrane</keyword>
<dbReference type="EMBL" id="JAGGLU010000013">
    <property type="protein sequence ID" value="MBP2058715.1"/>
    <property type="molecule type" value="Genomic_DNA"/>
</dbReference>
<proteinExistence type="predicted"/>
<accession>A0ABS4MGA5</accession>